<evidence type="ECO:0000256" key="3">
    <source>
        <dbReference type="ARBA" id="ARBA00023125"/>
    </source>
</evidence>
<dbReference type="GO" id="GO:0005634">
    <property type="term" value="C:nucleus"/>
    <property type="evidence" value="ECO:0007669"/>
    <property type="project" value="UniProtKB-SubCell"/>
</dbReference>
<evidence type="ECO:0000313" key="8">
    <source>
        <dbReference type="Proteomes" id="UP001147733"/>
    </source>
</evidence>
<proteinExistence type="predicted"/>
<evidence type="ECO:0000256" key="4">
    <source>
        <dbReference type="ARBA" id="ARBA00023163"/>
    </source>
</evidence>
<keyword evidence="5" id="KW-0539">Nucleus</keyword>
<dbReference type="Gene3D" id="4.10.240.10">
    <property type="entry name" value="Zn(2)-C6 fungal-type DNA-binding domain"/>
    <property type="match status" value="1"/>
</dbReference>
<evidence type="ECO:0000256" key="5">
    <source>
        <dbReference type="ARBA" id="ARBA00023242"/>
    </source>
</evidence>
<dbReference type="Proteomes" id="UP001147733">
    <property type="component" value="Unassembled WGS sequence"/>
</dbReference>
<dbReference type="InterPro" id="IPR021858">
    <property type="entry name" value="Fun_TF"/>
</dbReference>
<gene>
    <name evidence="7" type="ORF">N7469_007334</name>
</gene>
<accession>A0A9W9TLQ3</accession>
<organism evidence="7 8">
    <name type="scientific">Penicillium citrinum</name>
    <dbReference type="NCBI Taxonomy" id="5077"/>
    <lineage>
        <taxon>Eukaryota</taxon>
        <taxon>Fungi</taxon>
        <taxon>Dikarya</taxon>
        <taxon>Ascomycota</taxon>
        <taxon>Pezizomycotina</taxon>
        <taxon>Eurotiomycetes</taxon>
        <taxon>Eurotiomycetidae</taxon>
        <taxon>Eurotiales</taxon>
        <taxon>Aspergillaceae</taxon>
        <taxon>Penicillium</taxon>
    </lineage>
</organism>
<evidence type="ECO:0000256" key="2">
    <source>
        <dbReference type="ARBA" id="ARBA00023015"/>
    </source>
</evidence>
<protein>
    <recommendedName>
        <fullName evidence="6">Zn(2)-C6 fungal-type domain-containing protein</fullName>
    </recommendedName>
</protein>
<keyword evidence="2" id="KW-0805">Transcription regulation</keyword>
<dbReference type="RefSeq" id="XP_056499693.1">
    <property type="nucleotide sequence ID" value="XM_056646252.1"/>
</dbReference>
<dbReference type="AlphaFoldDB" id="A0A9W9TLQ3"/>
<evidence type="ECO:0000259" key="6">
    <source>
        <dbReference type="PROSITE" id="PS50048"/>
    </source>
</evidence>
<sequence>MPSSTDKAKKNIRIDLLPSNRRLASKDCRFCIKRRIRCDRTIPQCQKCCIRGFSCPGFPLLQLRWDQGVASRGHLTGRKVPVLNQKKPIKSHTLDLSGHLKPSEASLSQGHHDARTNIYQNSLDAASLNLTSRELSHSFSEKLTQHFLANVAFRLTWLDGPSNPWRSLVLPLAKRSSCLRLSILGLAATHLSAVATEHDRSSMMEVNNRLRNKILGVLSQKIQLEIGKPLTASHAVPVDSSLVETLASMVVLCYGEMHILGSTDWKLHLRACRAVIERNNLLRLSQQPRDSALEFFIKEVIDLETFGNVSVFATDLTRRDYMSESAVSSSQPWIFTALINDITVAERLCHADNRATVLETARSSQVSMQQWHIKILGAYDKAMSMTTLQCPDKKLPISFQAIIEVHYHACLLYSYQALVPDAKETGQSQAIFKDLWQIIKSIANNSCHEFAHDLSFPLFIAGTECQTMEQRCQIESLFMRSISTTGFWCNYTVLQFLRLFWGQSDVEREKNWIQFARWNRDKINTFCVF</sequence>
<keyword evidence="4" id="KW-0804">Transcription</keyword>
<evidence type="ECO:0000313" key="7">
    <source>
        <dbReference type="EMBL" id="KAJ5227328.1"/>
    </source>
</evidence>
<keyword evidence="8" id="KW-1185">Reference proteome</keyword>
<evidence type="ECO:0000256" key="1">
    <source>
        <dbReference type="ARBA" id="ARBA00004123"/>
    </source>
</evidence>
<dbReference type="PROSITE" id="PS50048">
    <property type="entry name" value="ZN2_CY6_FUNGAL_2"/>
    <property type="match status" value="1"/>
</dbReference>
<name>A0A9W9TLQ3_PENCI</name>
<reference evidence="7" key="2">
    <citation type="journal article" date="2023" name="IMA Fungus">
        <title>Comparative genomic study of the Penicillium genus elucidates a diverse pangenome and 15 lateral gene transfer events.</title>
        <authorList>
            <person name="Petersen C."/>
            <person name="Sorensen T."/>
            <person name="Nielsen M.R."/>
            <person name="Sondergaard T.E."/>
            <person name="Sorensen J.L."/>
            <person name="Fitzpatrick D.A."/>
            <person name="Frisvad J.C."/>
            <person name="Nielsen K.L."/>
        </authorList>
    </citation>
    <scope>NUCLEOTIDE SEQUENCE</scope>
    <source>
        <strain evidence="7">IBT 23319</strain>
    </source>
</reference>
<keyword evidence="3" id="KW-0238">DNA-binding</keyword>
<dbReference type="EMBL" id="JAPQKT010000006">
    <property type="protein sequence ID" value="KAJ5227328.1"/>
    <property type="molecule type" value="Genomic_DNA"/>
</dbReference>
<dbReference type="Pfam" id="PF11951">
    <property type="entry name" value="Fungal_trans_2"/>
    <property type="match status" value="1"/>
</dbReference>
<dbReference type="InterPro" id="IPR036864">
    <property type="entry name" value="Zn2-C6_fun-type_DNA-bd_sf"/>
</dbReference>
<comment type="subcellular location">
    <subcellularLocation>
        <location evidence="1">Nucleus</location>
    </subcellularLocation>
</comment>
<dbReference type="GO" id="GO:0008270">
    <property type="term" value="F:zinc ion binding"/>
    <property type="evidence" value="ECO:0007669"/>
    <property type="project" value="InterPro"/>
</dbReference>
<dbReference type="GO" id="GO:0000981">
    <property type="term" value="F:DNA-binding transcription factor activity, RNA polymerase II-specific"/>
    <property type="evidence" value="ECO:0007669"/>
    <property type="project" value="InterPro"/>
</dbReference>
<reference evidence="7" key="1">
    <citation type="submission" date="2022-11" db="EMBL/GenBank/DDBJ databases">
        <authorList>
            <person name="Petersen C."/>
        </authorList>
    </citation>
    <scope>NUCLEOTIDE SEQUENCE</scope>
    <source>
        <strain evidence="7">IBT 23319</strain>
    </source>
</reference>
<comment type="caution">
    <text evidence="7">The sequence shown here is derived from an EMBL/GenBank/DDBJ whole genome shotgun (WGS) entry which is preliminary data.</text>
</comment>
<dbReference type="GO" id="GO:0000976">
    <property type="term" value="F:transcription cis-regulatory region binding"/>
    <property type="evidence" value="ECO:0007669"/>
    <property type="project" value="TreeGrafter"/>
</dbReference>
<dbReference type="SUPFAM" id="SSF57701">
    <property type="entry name" value="Zn2/Cys6 DNA-binding domain"/>
    <property type="match status" value="1"/>
</dbReference>
<dbReference type="InterPro" id="IPR001138">
    <property type="entry name" value="Zn2Cys6_DnaBD"/>
</dbReference>
<dbReference type="GeneID" id="81385419"/>
<feature type="domain" description="Zn(2)-C6 fungal-type" evidence="6">
    <location>
        <begin position="27"/>
        <end position="55"/>
    </location>
</feature>
<dbReference type="CDD" id="cd00067">
    <property type="entry name" value="GAL4"/>
    <property type="match status" value="1"/>
</dbReference>
<dbReference type="GO" id="GO:0045944">
    <property type="term" value="P:positive regulation of transcription by RNA polymerase II"/>
    <property type="evidence" value="ECO:0007669"/>
    <property type="project" value="TreeGrafter"/>
</dbReference>
<dbReference type="PANTHER" id="PTHR37534">
    <property type="entry name" value="TRANSCRIPTIONAL ACTIVATOR PROTEIN UGA3"/>
    <property type="match status" value="1"/>
</dbReference>
<dbReference type="OrthoDB" id="3251668at2759"/>
<dbReference type="PANTHER" id="PTHR37534:SF7">
    <property type="entry name" value="TRANSCRIPTIONAL ACTIVATOR PROTEIN UGA3"/>
    <property type="match status" value="1"/>
</dbReference>